<feature type="compositionally biased region" description="Basic and acidic residues" evidence="1">
    <location>
        <begin position="187"/>
        <end position="199"/>
    </location>
</feature>
<keyword evidence="2" id="KW-1133">Transmembrane helix</keyword>
<dbReference type="EMBL" id="JAAOXG010000007">
    <property type="protein sequence ID" value="NNJ29005.1"/>
    <property type="molecule type" value="Genomic_DNA"/>
</dbReference>
<feature type="region of interest" description="Disordered" evidence="1">
    <location>
        <begin position="1"/>
        <end position="238"/>
    </location>
</feature>
<dbReference type="Proteomes" id="UP000539052">
    <property type="component" value="Unassembled WGS sequence"/>
</dbReference>
<gene>
    <name evidence="4" type="ORF">G9470_04230</name>
</gene>
<evidence type="ECO:0000313" key="5">
    <source>
        <dbReference type="Proteomes" id="UP000539052"/>
    </source>
</evidence>
<keyword evidence="2" id="KW-0812">Transmembrane</keyword>
<feature type="compositionally biased region" description="Basic and acidic residues" evidence="1">
    <location>
        <begin position="94"/>
        <end position="129"/>
    </location>
</feature>
<dbReference type="Gene3D" id="1.20.5.420">
    <property type="entry name" value="Immunoglobulin FC, subunit C"/>
    <property type="match status" value="1"/>
</dbReference>
<feature type="transmembrane region" description="Helical" evidence="2">
    <location>
        <begin position="531"/>
        <end position="549"/>
    </location>
</feature>
<feature type="compositionally biased region" description="Basic and acidic residues" evidence="1">
    <location>
        <begin position="1"/>
        <end position="67"/>
    </location>
</feature>
<feature type="domain" description="DUF1542" evidence="3">
    <location>
        <begin position="20"/>
        <end position="89"/>
    </location>
</feature>
<dbReference type="Pfam" id="PF07564">
    <property type="entry name" value="DUF1542"/>
    <property type="match status" value="2"/>
</dbReference>
<evidence type="ECO:0000256" key="2">
    <source>
        <dbReference type="SAM" id="Phobius"/>
    </source>
</evidence>
<reference evidence="4 5" key="1">
    <citation type="submission" date="2020-03" db="EMBL/GenBank/DDBJ databases">
        <title>Genome Sequence of industrial isolate, B5A.</title>
        <authorList>
            <person name="Sharma S."/>
            <person name="Patil P.B."/>
            <person name="Korpole S."/>
        </authorList>
    </citation>
    <scope>NUCLEOTIDE SEQUENCE [LARGE SCALE GENOMIC DNA]</scope>
    <source>
        <strain evidence="4 5">PI-S10-B5A</strain>
    </source>
</reference>
<proteinExistence type="predicted"/>
<feature type="compositionally biased region" description="Basic and acidic residues" evidence="1">
    <location>
        <begin position="136"/>
        <end position="155"/>
    </location>
</feature>
<keyword evidence="5" id="KW-1185">Reference proteome</keyword>
<evidence type="ECO:0000313" key="4">
    <source>
        <dbReference type="EMBL" id="NNJ29005.1"/>
    </source>
</evidence>
<dbReference type="RefSeq" id="WP_170820306.1">
    <property type="nucleotide sequence ID" value="NZ_JAAOXG010000007.1"/>
</dbReference>
<feature type="domain" description="DUF1542" evidence="3">
    <location>
        <begin position="106"/>
        <end position="175"/>
    </location>
</feature>
<keyword evidence="2" id="KW-0472">Membrane</keyword>
<feature type="transmembrane region" description="Helical" evidence="2">
    <location>
        <begin position="504"/>
        <end position="524"/>
    </location>
</feature>
<accession>A0ABX1VL44</accession>
<sequence>MKETKKSSEEKDAQNLADAKDGAKADLEKDAQNAKDAIDKLPDLTDEEKQAAKDEIDKKLEEAKDAIDNASNVAEISDVKDEQKDAINTPKNDAAQKQEDRLNEAKEEQKKALEEKAQAEKDAIDKMPELSDEEKETAKAAIDKALEDAKQKIDEAASISGVSEVKTETEGTMDSAKAGVEATNNQRAEEKAEKERKAQEVANNASGTTGKTKPSKKSEEKDNADTRTADSSASESVKDAATEIAKVVDNISASMDENAVTDDTVISVGENPVSYKELVEAAKEIEVKPGSILEEMNVTPEEMAALLCNPDVVEACLTQTASAGLLSATLENKNDMLVSGTFVDTNHVVETVADPKDLLTVLAGNTLEIRLVIESQDELEHEDVLVDAMDEDMDVATRMQVNLFKIWNDADWENIRELTNSISFTLDVAEELQKAGRKFTLYLAHENSDGELITLRCDDTDDDDTIITCSTDRFCDGLLAYVDTQENETVTETVAKDKTSGKDFILFNFLALLGLLAAAITEWVRKRKQKIVTSIITVAGVVLFVLDFGMESIRWFDMMSIVFAILWIVVLAGAILLRKKENR</sequence>
<protein>
    <submittedName>
        <fullName evidence="4">DUF1542 domain-containing protein</fullName>
    </submittedName>
</protein>
<feature type="transmembrane region" description="Helical" evidence="2">
    <location>
        <begin position="555"/>
        <end position="577"/>
    </location>
</feature>
<evidence type="ECO:0000256" key="1">
    <source>
        <dbReference type="SAM" id="MobiDB-lite"/>
    </source>
</evidence>
<organism evidence="4 5">
    <name type="scientific">Lacrimispora defluvii</name>
    <dbReference type="NCBI Taxonomy" id="2719233"/>
    <lineage>
        <taxon>Bacteria</taxon>
        <taxon>Bacillati</taxon>
        <taxon>Bacillota</taxon>
        <taxon>Clostridia</taxon>
        <taxon>Lachnospirales</taxon>
        <taxon>Lachnospiraceae</taxon>
        <taxon>Lacrimispora</taxon>
    </lineage>
</organism>
<evidence type="ECO:0000259" key="3">
    <source>
        <dbReference type="Pfam" id="PF07564"/>
    </source>
</evidence>
<feature type="compositionally biased region" description="Basic and acidic residues" evidence="1">
    <location>
        <begin position="216"/>
        <end position="228"/>
    </location>
</feature>
<comment type="caution">
    <text evidence="4">The sequence shown here is derived from an EMBL/GenBank/DDBJ whole genome shotgun (WGS) entry which is preliminary data.</text>
</comment>
<dbReference type="InterPro" id="IPR011439">
    <property type="entry name" value="DUF1542"/>
</dbReference>
<name>A0ABX1VL44_9FIRM</name>